<dbReference type="GO" id="GO:0016787">
    <property type="term" value="F:hydrolase activity"/>
    <property type="evidence" value="ECO:0007669"/>
    <property type="project" value="UniProtKB-KW"/>
</dbReference>
<organism evidence="3 4">
    <name type="scientific">Sphingobium rhizovicinum</name>
    <dbReference type="NCBI Taxonomy" id="432308"/>
    <lineage>
        <taxon>Bacteria</taxon>
        <taxon>Pseudomonadati</taxon>
        <taxon>Pseudomonadota</taxon>
        <taxon>Alphaproteobacteria</taxon>
        <taxon>Sphingomonadales</taxon>
        <taxon>Sphingomonadaceae</taxon>
        <taxon>Sphingobium</taxon>
    </lineage>
</organism>
<dbReference type="InterPro" id="IPR029058">
    <property type="entry name" value="AB_hydrolase_fold"/>
</dbReference>
<dbReference type="InterPro" id="IPR010126">
    <property type="entry name" value="Esterase_phb"/>
</dbReference>
<dbReference type="PANTHER" id="PTHR43037">
    <property type="entry name" value="UNNAMED PRODUCT-RELATED"/>
    <property type="match status" value="1"/>
</dbReference>
<sequence>MPRPAPGSFLNEEFRCRFGSLPYRLYTPKGSTLRRMPLIVMLHGCSQTASDFAIGTGMNGLADELGFLVLYPQQSTGANFARCWNWHNPDNQVRGRGEPALIAALTRHVAKLGRANPGRIYIAGLSAGGAAASIIGAAYPDLYVAIGVHSGVPRGNIRSLSAAIAAMRGRHESGSSERLPRQLPTIVFHGDKDRVVHPSNADGFLRNIERSGAGPLIARSHSGTAAGGRAYTRRVYGNLRGETLLEDWSVHGSGHGWSGGHAGGTHTDPAGPSASREMVRFFLSHRR</sequence>
<dbReference type="EMBL" id="JBHRVU010000004">
    <property type="protein sequence ID" value="MFC3443072.1"/>
    <property type="molecule type" value="Genomic_DNA"/>
</dbReference>
<keyword evidence="2 3" id="KW-0378">Hydrolase</keyword>
<evidence type="ECO:0000256" key="2">
    <source>
        <dbReference type="ARBA" id="ARBA00022801"/>
    </source>
</evidence>
<dbReference type="InterPro" id="IPR050955">
    <property type="entry name" value="Plant_Biomass_Hydrol_Est"/>
</dbReference>
<dbReference type="NCBIfam" id="TIGR01840">
    <property type="entry name" value="esterase_phb"/>
    <property type="match status" value="1"/>
</dbReference>
<proteinExistence type="predicted"/>
<reference evidence="4" key="1">
    <citation type="journal article" date="2019" name="Int. J. Syst. Evol. Microbiol.">
        <title>The Global Catalogue of Microorganisms (GCM) 10K type strain sequencing project: providing services to taxonomists for standard genome sequencing and annotation.</title>
        <authorList>
            <consortium name="The Broad Institute Genomics Platform"/>
            <consortium name="The Broad Institute Genome Sequencing Center for Infectious Disease"/>
            <person name="Wu L."/>
            <person name="Ma J."/>
        </authorList>
    </citation>
    <scope>NUCLEOTIDE SEQUENCE [LARGE SCALE GENOMIC DNA]</scope>
    <source>
        <strain evidence="4">CCM 7491</strain>
    </source>
</reference>
<dbReference type="RefSeq" id="WP_380797403.1">
    <property type="nucleotide sequence ID" value="NZ_JBHRVU010000004.1"/>
</dbReference>
<evidence type="ECO:0000256" key="1">
    <source>
        <dbReference type="ARBA" id="ARBA00022729"/>
    </source>
</evidence>
<dbReference type="Proteomes" id="UP001595681">
    <property type="component" value="Unassembled WGS sequence"/>
</dbReference>
<protein>
    <submittedName>
        <fullName evidence="3">Alpha/beta hydrolase family esterase</fullName>
    </submittedName>
</protein>
<keyword evidence="1" id="KW-0732">Signal</keyword>
<evidence type="ECO:0000313" key="3">
    <source>
        <dbReference type="EMBL" id="MFC3443072.1"/>
    </source>
</evidence>
<gene>
    <name evidence="3" type="ORF">ACFOKF_18030</name>
</gene>
<dbReference type="PANTHER" id="PTHR43037:SF1">
    <property type="entry name" value="BLL1128 PROTEIN"/>
    <property type="match status" value="1"/>
</dbReference>
<dbReference type="Pfam" id="PF10503">
    <property type="entry name" value="Esterase_PHB"/>
    <property type="match status" value="1"/>
</dbReference>
<comment type="caution">
    <text evidence="3">The sequence shown here is derived from an EMBL/GenBank/DDBJ whole genome shotgun (WGS) entry which is preliminary data.</text>
</comment>
<dbReference type="SUPFAM" id="SSF53474">
    <property type="entry name" value="alpha/beta-Hydrolases"/>
    <property type="match status" value="1"/>
</dbReference>
<accession>A0ABV7NL77</accession>
<dbReference type="Gene3D" id="3.40.50.1820">
    <property type="entry name" value="alpha/beta hydrolase"/>
    <property type="match status" value="1"/>
</dbReference>
<name>A0ABV7NL77_9SPHN</name>
<keyword evidence="4" id="KW-1185">Reference proteome</keyword>
<evidence type="ECO:0000313" key="4">
    <source>
        <dbReference type="Proteomes" id="UP001595681"/>
    </source>
</evidence>